<feature type="region of interest" description="Disordered" evidence="1">
    <location>
        <begin position="123"/>
        <end position="144"/>
    </location>
</feature>
<dbReference type="Proteomes" id="UP000299102">
    <property type="component" value="Unassembled WGS sequence"/>
</dbReference>
<accession>A0A4C1X999</accession>
<feature type="region of interest" description="Disordered" evidence="1">
    <location>
        <begin position="191"/>
        <end position="211"/>
    </location>
</feature>
<evidence type="ECO:0000256" key="1">
    <source>
        <dbReference type="SAM" id="MobiDB-lite"/>
    </source>
</evidence>
<dbReference type="AlphaFoldDB" id="A0A4C1X999"/>
<feature type="region of interest" description="Disordered" evidence="1">
    <location>
        <begin position="1"/>
        <end position="57"/>
    </location>
</feature>
<feature type="compositionally biased region" description="Polar residues" evidence="1">
    <location>
        <begin position="123"/>
        <end position="140"/>
    </location>
</feature>
<name>A0A4C1X999_EUMVA</name>
<protein>
    <submittedName>
        <fullName evidence="2">Uncharacterized protein</fullName>
    </submittedName>
</protein>
<dbReference type="EMBL" id="BGZK01000745">
    <property type="protein sequence ID" value="GBP58835.1"/>
    <property type="molecule type" value="Genomic_DNA"/>
</dbReference>
<proteinExistence type="predicted"/>
<organism evidence="2 3">
    <name type="scientific">Eumeta variegata</name>
    <name type="common">Bagworm moth</name>
    <name type="synonym">Eumeta japonica</name>
    <dbReference type="NCBI Taxonomy" id="151549"/>
    <lineage>
        <taxon>Eukaryota</taxon>
        <taxon>Metazoa</taxon>
        <taxon>Ecdysozoa</taxon>
        <taxon>Arthropoda</taxon>
        <taxon>Hexapoda</taxon>
        <taxon>Insecta</taxon>
        <taxon>Pterygota</taxon>
        <taxon>Neoptera</taxon>
        <taxon>Endopterygota</taxon>
        <taxon>Lepidoptera</taxon>
        <taxon>Glossata</taxon>
        <taxon>Ditrysia</taxon>
        <taxon>Tineoidea</taxon>
        <taxon>Psychidae</taxon>
        <taxon>Oiketicinae</taxon>
        <taxon>Eumeta</taxon>
    </lineage>
</organism>
<gene>
    <name evidence="2" type="ORF">EVAR_84030_1</name>
</gene>
<evidence type="ECO:0000313" key="2">
    <source>
        <dbReference type="EMBL" id="GBP58835.1"/>
    </source>
</evidence>
<sequence length="246" mass="27296">MPILTDVGRPSVKTVRPRAPPVGRRYSHTAGSRGPSTRPTSAQTRGKRTGSPSETRCLHLQRSHQCITGLWEGMGFVVEGDRDDGGGRSVGHRNSHSLDDNKQWKLLLPYSLTAWYFTSRPQHSSSTHKFKAESNNNEPQGMSRRRGGQVLYFWALFSPPRKMDAIVHKSTDKLRERFGIALATCKVASDMPASPDEVRPARVGGGARRQTAHSRAARLASTLLGMFEDFAFVSEKQYVTQDISFG</sequence>
<feature type="compositionally biased region" description="Polar residues" evidence="1">
    <location>
        <begin position="34"/>
        <end position="54"/>
    </location>
</feature>
<evidence type="ECO:0000313" key="3">
    <source>
        <dbReference type="Proteomes" id="UP000299102"/>
    </source>
</evidence>
<reference evidence="2 3" key="1">
    <citation type="journal article" date="2019" name="Commun. Biol.">
        <title>The bagworm genome reveals a unique fibroin gene that provides high tensile strength.</title>
        <authorList>
            <person name="Kono N."/>
            <person name="Nakamura H."/>
            <person name="Ohtoshi R."/>
            <person name="Tomita M."/>
            <person name="Numata K."/>
            <person name="Arakawa K."/>
        </authorList>
    </citation>
    <scope>NUCLEOTIDE SEQUENCE [LARGE SCALE GENOMIC DNA]</scope>
</reference>
<keyword evidence="3" id="KW-1185">Reference proteome</keyword>
<comment type="caution">
    <text evidence="2">The sequence shown here is derived from an EMBL/GenBank/DDBJ whole genome shotgun (WGS) entry which is preliminary data.</text>
</comment>